<proteinExistence type="predicted"/>
<protein>
    <submittedName>
        <fullName evidence="1">Uncharacterized protein</fullName>
    </submittedName>
</protein>
<comment type="caution">
    <text evidence="1">The sequence shown here is derived from an EMBL/GenBank/DDBJ whole genome shotgun (WGS) entry which is preliminary data.</text>
</comment>
<dbReference type="Proteomes" id="UP001618531">
    <property type="component" value="Unassembled WGS sequence"/>
</dbReference>
<accession>A0ABW8HRD6</accession>
<evidence type="ECO:0000313" key="1">
    <source>
        <dbReference type="EMBL" id="MFK0522223.1"/>
    </source>
</evidence>
<sequence>MKQDIRVAELHNTNLLLDVLNRGSDIYFTFRTTFSMENRSGVFIYNGIFHEDGISTYTSANVRLFDKNMKEFSVGQTGIGPGASFSFGIDPNEQKLIREGFYVKYDGFNVYNYMKDSDL</sequence>
<reference evidence="1 2" key="1">
    <citation type="submission" date="2024-11" db="EMBL/GenBank/DDBJ databases">
        <title>Identification and Characterization of a Novel Fosfomycin Bacillithiol Transferase FosB8 in Paenibacillus illinoisensis.</title>
        <authorList>
            <person name="Lu W."/>
        </authorList>
    </citation>
    <scope>NUCLEOTIDE SEQUENCE [LARGE SCALE GENOMIC DNA]</scope>
    <source>
        <strain evidence="1 2">WP77</strain>
    </source>
</reference>
<organism evidence="1 2">
    <name type="scientific">Paenibacillus illinoisensis</name>
    <dbReference type="NCBI Taxonomy" id="59845"/>
    <lineage>
        <taxon>Bacteria</taxon>
        <taxon>Bacillati</taxon>
        <taxon>Bacillota</taxon>
        <taxon>Bacilli</taxon>
        <taxon>Bacillales</taxon>
        <taxon>Paenibacillaceae</taxon>
        <taxon>Paenibacillus</taxon>
    </lineage>
</organism>
<gene>
    <name evidence="1" type="ORF">ACINKY_08410</name>
</gene>
<name>A0ABW8HRD6_9BACL</name>
<dbReference type="EMBL" id="JBIYSL010000002">
    <property type="protein sequence ID" value="MFK0522223.1"/>
    <property type="molecule type" value="Genomic_DNA"/>
</dbReference>
<keyword evidence="2" id="KW-1185">Reference proteome</keyword>
<evidence type="ECO:0000313" key="2">
    <source>
        <dbReference type="Proteomes" id="UP001618531"/>
    </source>
</evidence>